<dbReference type="AlphaFoldDB" id="A0A5C5BCR7"/>
<organism evidence="8 9">
    <name type="scientific">Miniimonas arenae</name>
    <dbReference type="NCBI Taxonomy" id="676201"/>
    <lineage>
        <taxon>Bacteria</taxon>
        <taxon>Bacillati</taxon>
        <taxon>Actinomycetota</taxon>
        <taxon>Actinomycetes</taxon>
        <taxon>Micrococcales</taxon>
        <taxon>Beutenbergiaceae</taxon>
        <taxon>Miniimonas</taxon>
    </lineage>
</organism>
<dbReference type="InterPro" id="IPR014048">
    <property type="entry name" value="MethylDNA_cys_MeTrfase_DNA-bd"/>
</dbReference>
<comment type="catalytic activity">
    <reaction evidence="1">
        <text>a 4-O-methyl-thymidine in DNA + L-cysteinyl-[protein] = a thymidine in DNA + S-methyl-L-cysteinyl-[protein]</text>
        <dbReference type="Rhea" id="RHEA:53428"/>
        <dbReference type="Rhea" id="RHEA-COMP:10131"/>
        <dbReference type="Rhea" id="RHEA-COMP:10132"/>
        <dbReference type="Rhea" id="RHEA-COMP:13555"/>
        <dbReference type="Rhea" id="RHEA-COMP:13556"/>
        <dbReference type="ChEBI" id="CHEBI:29950"/>
        <dbReference type="ChEBI" id="CHEBI:82612"/>
        <dbReference type="ChEBI" id="CHEBI:137386"/>
        <dbReference type="ChEBI" id="CHEBI:137387"/>
        <dbReference type="EC" id="2.1.1.63"/>
    </reaction>
</comment>
<evidence type="ECO:0000259" key="7">
    <source>
        <dbReference type="Pfam" id="PF01035"/>
    </source>
</evidence>
<comment type="caution">
    <text evidence="8">The sequence shown here is derived from an EMBL/GenBank/DDBJ whole genome shotgun (WGS) entry which is preliminary data.</text>
</comment>
<dbReference type="GO" id="GO:0003908">
    <property type="term" value="F:methylated-DNA-[protein]-cysteine S-methyltransferase activity"/>
    <property type="evidence" value="ECO:0007669"/>
    <property type="project" value="UniProtKB-EC"/>
</dbReference>
<dbReference type="SUPFAM" id="SSF46767">
    <property type="entry name" value="Methylated DNA-protein cysteine methyltransferase, C-terminal domain"/>
    <property type="match status" value="1"/>
</dbReference>
<dbReference type="Proteomes" id="UP000313849">
    <property type="component" value="Unassembled WGS sequence"/>
</dbReference>
<keyword evidence="5" id="KW-0234">DNA repair</keyword>
<dbReference type="PANTHER" id="PTHR10815">
    <property type="entry name" value="METHYLATED-DNA--PROTEIN-CYSTEINE METHYLTRANSFERASE"/>
    <property type="match status" value="1"/>
</dbReference>
<dbReference type="InterPro" id="IPR036217">
    <property type="entry name" value="MethylDNA_cys_MeTrfase_DNAb"/>
</dbReference>
<evidence type="ECO:0000313" key="8">
    <source>
        <dbReference type="EMBL" id="TNU74881.1"/>
    </source>
</evidence>
<evidence type="ECO:0000313" key="9">
    <source>
        <dbReference type="Proteomes" id="UP000313849"/>
    </source>
</evidence>
<dbReference type="InterPro" id="IPR001497">
    <property type="entry name" value="MethylDNA_cys_MeTrfase_AS"/>
</dbReference>
<dbReference type="Gene3D" id="1.10.10.10">
    <property type="entry name" value="Winged helix-like DNA-binding domain superfamily/Winged helix DNA-binding domain"/>
    <property type="match status" value="1"/>
</dbReference>
<keyword evidence="2 8" id="KW-0489">Methyltransferase</keyword>
<keyword evidence="3 8" id="KW-0808">Transferase</keyword>
<reference evidence="8 9" key="1">
    <citation type="submission" date="2019-06" db="EMBL/GenBank/DDBJ databases">
        <title>Draft genome sequence of Miniimonas arenae KCTC 19750T isolated from sea sand.</title>
        <authorList>
            <person name="Park S.-J."/>
        </authorList>
    </citation>
    <scope>NUCLEOTIDE SEQUENCE [LARGE SCALE GENOMIC DNA]</scope>
    <source>
        <strain evidence="8 9">KCTC 19750</strain>
    </source>
</reference>
<sequence length="162" mass="17087">MTLPTPAGPAHAVVTPEDGVLHLFGWHDPVDNLPRLAPHLRDRGVQTATGPERVRDAVARYGDGELAALDELAVGQPGGAFFQAAWLAMRRIAPGHPVTYTTLAADAGRPAAVRAAASACARNLVALVVPCHRVVRTDGGLGGFYYGLDVKRALQAHEARFA</sequence>
<dbReference type="GO" id="GO:0006281">
    <property type="term" value="P:DNA repair"/>
    <property type="evidence" value="ECO:0007669"/>
    <property type="project" value="UniProtKB-KW"/>
</dbReference>
<dbReference type="EMBL" id="VENP01000020">
    <property type="protein sequence ID" value="TNU74881.1"/>
    <property type="molecule type" value="Genomic_DNA"/>
</dbReference>
<keyword evidence="4" id="KW-0227">DNA damage</keyword>
<evidence type="ECO:0000256" key="1">
    <source>
        <dbReference type="ARBA" id="ARBA00001286"/>
    </source>
</evidence>
<evidence type="ECO:0000256" key="6">
    <source>
        <dbReference type="ARBA" id="ARBA00049348"/>
    </source>
</evidence>
<accession>A0A5C5BCR7</accession>
<evidence type="ECO:0000256" key="3">
    <source>
        <dbReference type="ARBA" id="ARBA00022679"/>
    </source>
</evidence>
<dbReference type="GO" id="GO:0032259">
    <property type="term" value="P:methylation"/>
    <property type="evidence" value="ECO:0007669"/>
    <property type="project" value="UniProtKB-KW"/>
</dbReference>
<dbReference type="Pfam" id="PF01035">
    <property type="entry name" value="DNA_binding_1"/>
    <property type="match status" value="1"/>
</dbReference>
<dbReference type="PANTHER" id="PTHR10815:SF14">
    <property type="entry name" value="BIFUNCTIONAL TRANSCRIPTIONAL ACTIVATOR_DNA REPAIR ENZYME ADA"/>
    <property type="match status" value="1"/>
</dbReference>
<feature type="domain" description="Methylated-DNA-[protein]-cysteine S-methyltransferase DNA binding" evidence="7">
    <location>
        <begin position="81"/>
        <end position="159"/>
    </location>
</feature>
<protein>
    <submittedName>
        <fullName evidence="8">Methylated-DNA--[protein]-cysteine S-methyltransferase</fullName>
    </submittedName>
</protein>
<gene>
    <name evidence="8" type="ORF">FH969_07100</name>
</gene>
<name>A0A5C5BCR7_9MICO</name>
<evidence type="ECO:0000256" key="5">
    <source>
        <dbReference type="ARBA" id="ARBA00023204"/>
    </source>
</evidence>
<evidence type="ECO:0000256" key="2">
    <source>
        <dbReference type="ARBA" id="ARBA00022603"/>
    </source>
</evidence>
<keyword evidence="9" id="KW-1185">Reference proteome</keyword>
<comment type="catalytic activity">
    <reaction evidence="6">
        <text>a 6-O-methyl-2'-deoxyguanosine in DNA + L-cysteinyl-[protein] = S-methyl-L-cysteinyl-[protein] + a 2'-deoxyguanosine in DNA</text>
        <dbReference type="Rhea" id="RHEA:24000"/>
        <dbReference type="Rhea" id="RHEA-COMP:10131"/>
        <dbReference type="Rhea" id="RHEA-COMP:10132"/>
        <dbReference type="Rhea" id="RHEA-COMP:11367"/>
        <dbReference type="Rhea" id="RHEA-COMP:11368"/>
        <dbReference type="ChEBI" id="CHEBI:29950"/>
        <dbReference type="ChEBI" id="CHEBI:82612"/>
        <dbReference type="ChEBI" id="CHEBI:85445"/>
        <dbReference type="ChEBI" id="CHEBI:85448"/>
        <dbReference type="EC" id="2.1.1.63"/>
    </reaction>
</comment>
<dbReference type="InterPro" id="IPR036388">
    <property type="entry name" value="WH-like_DNA-bd_sf"/>
</dbReference>
<evidence type="ECO:0000256" key="4">
    <source>
        <dbReference type="ARBA" id="ARBA00022763"/>
    </source>
</evidence>
<dbReference type="OrthoDB" id="9802228at2"/>
<dbReference type="NCBIfam" id="TIGR00589">
    <property type="entry name" value="ogt"/>
    <property type="match status" value="1"/>
</dbReference>
<proteinExistence type="predicted"/>
<dbReference type="PROSITE" id="PS00374">
    <property type="entry name" value="MGMT"/>
    <property type="match status" value="1"/>
</dbReference>